<dbReference type="Proteomes" id="UP000612282">
    <property type="component" value="Unassembled WGS sequence"/>
</dbReference>
<evidence type="ECO:0000256" key="3">
    <source>
        <dbReference type="ARBA" id="ARBA00022692"/>
    </source>
</evidence>
<name>A0ABQ3XNZ5_9ACTN</name>
<accession>A0ABQ3XNZ5</accession>
<evidence type="ECO:0000256" key="5">
    <source>
        <dbReference type="ARBA" id="ARBA00023136"/>
    </source>
</evidence>
<feature type="transmembrane region" description="Helical" evidence="7">
    <location>
        <begin position="161"/>
        <end position="183"/>
    </location>
</feature>
<keyword evidence="2" id="KW-1003">Cell membrane</keyword>
<dbReference type="RefSeq" id="WP_203806996.1">
    <property type="nucleotide sequence ID" value="NZ_BAAAQE010000105.1"/>
</dbReference>
<dbReference type="PANTHER" id="PTHR30213">
    <property type="entry name" value="INNER MEMBRANE PROTEIN YHJD"/>
    <property type="match status" value="1"/>
</dbReference>
<keyword evidence="3 7" id="KW-0812">Transmembrane</keyword>
<evidence type="ECO:0000313" key="8">
    <source>
        <dbReference type="EMBL" id="GID60198.1"/>
    </source>
</evidence>
<sequence>MSFPIPNPATIRRNMLDPDSPDVASIWQFPRTVWWYVTRRSVAEFFADACPHHAAALGFHATLSLFPALTVIVSILGLAGQSPETITALISILDRVGAANFTAPVVIWVGELSRSPAPGWGLAAGLIGAIWTASRYVVAFSHAANHIHGVPEGRSVARLRAGMLGVTLLLLVLIALITLTLVVSEPVTEALRDRLGDGTVDAWAWLKVPALLAVAALVVALLLQAVPNVRLSKVRWLSPGAVVAITGTVAVSAGLSLFSHLAGTFSRTYGSLAGLALLWLWLWLINACLLLGAEVDTEVERARRLMAGERVESGPPAPPRATARAEKSQDRTRRLVAEATLIRRRHEQTPPTADEPAR</sequence>
<feature type="transmembrane region" description="Helical" evidence="7">
    <location>
        <begin position="86"/>
        <end position="108"/>
    </location>
</feature>
<evidence type="ECO:0000256" key="6">
    <source>
        <dbReference type="SAM" id="MobiDB-lite"/>
    </source>
</evidence>
<organism evidence="8 9">
    <name type="scientific">Actinoplanes couchii</name>
    <dbReference type="NCBI Taxonomy" id="403638"/>
    <lineage>
        <taxon>Bacteria</taxon>
        <taxon>Bacillati</taxon>
        <taxon>Actinomycetota</taxon>
        <taxon>Actinomycetes</taxon>
        <taxon>Micromonosporales</taxon>
        <taxon>Micromonosporaceae</taxon>
        <taxon>Actinoplanes</taxon>
    </lineage>
</organism>
<evidence type="ECO:0000256" key="4">
    <source>
        <dbReference type="ARBA" id="ARBA00022989"/>
    </source>
</evidence>
<reference evidence="8 9" key="1">
    <citation type="submission" date="2021-01" db="EMBL/GenBank/DDBJ databases">
        <title>Whole genome shotgun sequence of Actinoplanes couchii NBRC 106145.</title>
        <authorList>
            <person name="Komaki H."/>
            <person name="Tamura T."/>
        </authorList>
    </citation>
    <scope>NUCLEOTIDE SEQUENCE [LARGE SCALE GENOMIC DNA]</scope>
    <source>
        <strain evidence="8 9">NBRC 106145</strain>
    </source>
</reference>
<dbReference type="EMBL" id="BOMG01000105">
    <property type="protein sequence ID" value="GID60198.1"/>
    <property type="molecule type" value="Genomic_DNA"/>
</dbReference>
<keyword evidence="5 7" id="KW-0472">Membrane</keyword>
<feature type="transmembrane region" description="Helical" evidence="7">
    <location>
        <begin position="120"/>
        <end position="140"/>
    </location>
</feature>
<feature type="transmembrane region" description="Helical" evidence="7">
    <location>
        <begin position="203"/>
        <end position="224"/>
    </location>
</feature>
<feature type="compositionally biased region" description="Basic and acidic residues" evidence="6">
    <location>
        <begin position="323"/>
        <end position="332"/>
    </location>
</feature>
<gene>
    <name evidence="8" type="ORF">Aco03nite_086020</name>
</gene>
<feature type="transmembrane region" description="Helical" evidence="7">
    <location>
        <begin position="57"/>
        <end position="79"/>
    </location>
</feature>
<proteinExistence type="predicted"/>
<evidence type="ECO:0000256" key="7">
    <source>
        <dbReference type="SAM" id="Phobius"/>
    </source>
</evidence>
<comment type="subcellular location">
    <subcellularLocation>
        <location evidence="1">Cell membrane</location>
        <topology evidence="1">Multi-pass membrane protein</topology>
    </subcellularLocation>
</comment>
<keyword evidence="9" id="KW-1185">Reference proteome</keyword>
<evidence type="ECO:0000313" key="9">
    <source>
        <dbReference type="Proteomes" id="UP000612282"/>
    </source>
</evidence>
<dbReference type="PANTHER" id="PTHR30213:SF0">
    <property type="entry name" value="UPF0761 MEMBRANE PROTEIN YIHY"/>
    <property type="match status" value="1"/>
</dbReference>
<evidence type="ECO:0000256" key="2">
    <source>
        <dbReference type="ARBA" id="ARBA00022475"/>
    </source>
</evidence>
<keyword evidence="4 7" id="KW-1133">Transmembrane helix</keyword>
<protein>
    <submittedName>
        <fullName evidence="8">Ribonuclease</fullName>
    </submittedName>
</protein>
<feature type="transmembrane region" description="Helical" evidence="7">
    <location>
        <begin position="270"/>
        <end position="293"/>
    </location>
</feature>
<comment type="caution">
    <text evidence="8">The sequence shown here is derived from an EMBL/GenBank/DDBJ whole genome shotgun (WGS) entry which is preliminary data.</text>
</comment>
<dbReference type="InterPro" id="IPR017039">
    <property type="entry name" value="Virul_fac_BrkB"/>
</dbReference>
<feature type="region of interest" description="Disordered" evidence="6">
    <location>
        <begin position="310"/>
        <end position="332"/>
    </location>
</feature>
<feature type="transmembrane region" description="Helical" evidence="7">
    <location>
        <begin position="236"/>
        <end position="258"/>
    </location>
</feature>
<evidence type="ECO:0000256" key="1">
    <source>
        <dbReference type="ARBA" id="ARBA00004651"/>
    </source>
</evidence>
<dbReference type="Pfam" id="PF03631">
    <property type="entry name" value="Virul_fac_BrkB"/>
    <property type="match status" value="1"/>
</dbReference>